<evidence type="ECO:0000313" key="1">
    <source>
        <dbReference type="EMBL" id="MDQ8194418.1"/>
    </source>
</evidence>
<gene>
    <name evidence="1" type="primary">pilM</name>
    <name evidence="1" type="ORF">QEH59_08270</name>
</gene>
<accession>A0ABU1AJS5</accession>
<protein>
    <submittedName>
        <fullName evidence="1">Pilus assembly protein PilM</fullName>
    </submittedName>
</protein>
<keyword evidence="2" id="KW-1185">Reference proteome</keyword>
<dbReference type="Proteomes" id="UP001243717">
    <property type="component" value="Unassembled WGS sequence"/>
</dbReference>
<dbReference type="RefSeq" id="WP_308984893.1">
    <property type="nucleotide sequence ID" value="NZ_JARXIC010000011.1"/>
</dbReference>
<sequence>MSSSKQLIINCGASRVTAAVVSSGGGTLQIEKLVTESLQYDYSNDDAWLDAVGLALRDLHGKHKFSGKASFIIPGNQVLTKTIRIPHVEDSKRAQIIAFEAQQNIPYPLHEVVWDSQVVGDDGVETEVLFIACKSNTIDDFCREVSQAGFTAETINAATVLDYNAIQFAYPSLDEDVLLINIGARSTNLLFKNSEGFFVRNIQLGGNSLTQNIADSLGKPFAQAEEVKHKFFNAGMDYSQDDSGAKLLSSCSDSFMRRMSQEITRSIVNYRRQKGGAAPKRILLSGRGALLEGLSEQLATTQKVAVEFFDPLQNVTLDGDIGSDSNSLRLEISEIIGAAAQDLVADSAGVNLLPDEVQREMQFASKKPFLMVAAICLALAPWPAFIGYKQLSAGYTKAAEATTAQVAPLQSRQAQIAKNAQRAAEISESISRVEGLVNSKSNWIQFFAELQESLTTAEDAWLDSLKVNREKPSQGPASYEVVVEGQMLVRETANGNGDIDQAVLSRRIKSLQDSFESSEFIVSSKPPKINWSSLHNGLNVLPFTINLVVDTAKPL</sequence>
<organism evidence="1 2">
    <name type="scientific">Thalassobacterium sedimentorum</name>
    <dbReference type="NCBI Taxonomy" id="3041258"/>
    <lineage>
        <taxon>Bacteria</taxon>
        <taxon>Pseudomonadati</taxon>
        <taxon>Verrucomicrobiota</taxon>
        <taxon>Opitutia</taxon>
        <taxon>Puniceicoccales</taxon>
        <taxon>Coraliomargaritaceae</taxon>
        <taxon>Thalassobacterium</taxon>
    </lineage>
</organism>
<dbReference type="CDD" id="cd24049">
    <property type="entry name" value="ASKHA_NBD_PilM"/>
    <property type="match status" value="1"/>
</dbReference>
<name>A0ABU1AJS5_9BACT</name>
<reference evidence="1 2" key="1">
    <citation type="submission" date="2023-04" db="EMBL/GenBank/DDBJ databases">
        <title>A novel bacteria isolated from coastal sediment.</title>
        <authorList>
            <person name="Liu X.-J."/>
            <person name="Du Z.-J."/>
        </authorList>
    </citation>
    <scope>NUCLEOTIDE SEQUENCE [LARGE SCALE GENOMIC DNA]</scope>
    <source>
        <strain evidence="1 2">SDUM461004</strain>
    </source>
</reference>
<evidence type="ECO:0000313" key="2">
    <source>
        <dbReference type="Proteomes" id="UP001243717"/>
    </source>
</evidence>
<dbReference type="InterPro" id="IPR043129">
    <property type="entry name" value="ATPase_NBD"/>
</dbReference>
<dbReference type="PANTHER" id="PTHR32432:SF3">
    <property type="entry name" value="ETHANOLAMINE UTILIZATION PROTEIN EUTJ"/>
    <property type="match status" value="1"/>
</dbReference>
<dbReference type="EMBL" id="JARXIC010000011">
    <property type="protein sequence ID" value="MDQ8194418.1"/>
    <property type="molecule type" value="Genomic_DNA"/>
</dbReference>
<dbReference type="SUPFAM" id="SSF53067">
    <property type="entry name" value="Actin-like ATPase domain"/>
    <property type="match status" value="2"/>
</dbReference>
<dbReference type="PANTHER" id="PTHR32432">
    <property type="entry name" value="CELL DIVISION PROTEIN FTSA-RELATED"/>
    <property type="match status" value="1"/>
</dbReference>
<dbReference type="InterPro" id="IPR050696">
    <property type="entry name" value="FtsA/MreB"/>
</dbReference>
<proteinExistence type="predicted"/>
<dbReference type="Pfam" id="PF11104">
    <property type="entry name" value="PilM_2"/>
    <property type="match status" value="1"/>
</dbReference>
<dbReference type="InterPro" id="IPR005883">
    <property type="entry name" value="PilM"/>
</dbReference>
<dbReference type="Gene3D" id="3.30.420.40">
    <property type="match status" value="2"/>
</dbReference>
<comment type="caution">
    <text evidence="1">The sequence shown here is derived from an EMBL/GenBank/DDBJ whole genome shotgun (WGS) entry which is preliminary data.</text>
</comment>
<dbReference type="Gene3D" id="3.30.1490.300">
    <property type="match status" value="1"/>
</dbReference>